<comment type="caution">
    <text evidence="2">The sequence shown here is derived from an EMBL/GenBank/DDBJ whole genome shotgun (WGS) entry which is preliminary data.</text>
</comment>
<protein>
    <submittedName>
        <fullName evidence="2">Uncharacterized protein</fullName>
    </submittedName>
</protein>
<reference evidence="2" key="1">
    <citation type="submission" date="2021-10" db="EMBL/GenBank/DDBJ databases">
        <title>Melipona bicolor Genome sequencing and assembly.</title>
        <authorList>
            <person name="Araujo N.S."/>
            <person name="Arias M.C."/>
        </authorList>
    </citation>
    <scope>NUCLEOTIDE SEQUENCE</scope>
    <source>
        <strain evidence="2">USP_2M_L1-L4_2017</strain>
        <tissue evidence="2">Whole body</tissue>
    </source>
</reference>
<sequence>MAMRHFELSPCLSSCPQLHNSSKSYRKNNALGKKEDSEDVTSDGDRIHLHQNTVKQEQSKQETSHQTIFSQYSQTRQYHSHSDKPSFLNLVKAIRLVA</sequence>
<organism evidence="2 3">
    <name type="scientific">Melipona bicolor</name>
    <dbReference type="NCBI Taxonomy" id="60889"/>
    <lineage>
        <taxon>Eukaryota</taxon>
        <taxon>Metazoa</taxon>
        <taxon>Ecdysozoa</taxon>
        <taxon>Arthropoda</taxon>
        <taxon>Hexapoda</taxon>
        <taxon>Insecta</taxon>
        <taxon>Pterygota</taxon>
        <taxon>Neoptera</taxon>
        <taxon>Endopterygota</taxon>
        <taxon>Hymenoptera</taxon>
        <taxon>Apocrita</taxon>
        <taxon>Aculeata</taxon>
        <taxon>Apoidea</taxon>
        <taxon>Anthophila</taxon>
        <taxon>Apidae</taxon>
        <taxon>Melipona</taxon>
    </lineage>
</organism>
<dbReference type="EMBL" id="JAHYIQ010000004">
    <property type="protein sequence ID" value="KAK1132832.1"/>
    <property type="molecule type" value="Genomic_DNA"/>
</dbReference>
<dbReference type="Proteomes" id="UP001177670">
    <property type="component" value="Unassembled WGS sequence"/>
</dbReference>
<evidence type="ECO:0000313" key="3">
    <source>
        <dbReference type="Proteomes" id="UP001177670"/>
    </source>
</evidence>
<feature type="region of interest" description="Disordered" evidence="1">
    <location>
        <begin position="17"/>
        <end position="47"/>
    </location>
</feature>
<keyword evidence="3" id="KW-1185">Reference proteome</keyword>
<accession>A0AA40G833</accession>
<proteinExistence type="predicted"/>
<evidence type="ECO:0000313" key="2">
    <source>
        <dbReference type="EMBL" id="KAK1132832.1"/>
    </source>
</evidence>
<name>A0AA40G833_9HYME</name>
<evidence type="ECO:0000256" key="1">
    <source>
        <dbReference type="SAM" id="MobiDB-lite"/>
    </source>
</evidence>
<dbReference type="AlphaFoldDB" id="A0AA40G833"/>
<gene>
    <name evidence="2" type="ORF">K0M31_014202</name>
</gene>